<feature type="region of interest" description="Disordered" evidence="1">
    <location>
        <begin position="255"/>
        <end position="285"/>
    </location>
</feature>
<dbReference type="Pfam" id="PF13665">
    <property type="entry name" value="Tox-PAAR-like"/>
    <property type="match status" value="1"/>
</dbReference>
<dbReference type="RefSeq" id="WP_095491822.1">
    <property type="nucleotide sequence ID" value="NZ_NPKJ01000022.1"/>
</dbReference>
<keyword evidence="3" id="KW-1185">Reference proteome</keyword>
<dbReference type="AlphaFoldDB" id="A0A271LT71"/>
<reference evidence="2 3" key="1">
    <citation type="submission" date="2017-08" db="EMBL/GenBank/DDBJ databases">
        <title>Mesorhizobium wenxinae sp. nov., a novel rhizobial species isolated from root nodules of chickpea (Cicer arietinum L.).</title>
        <authorList>
            <person name="Zhang J."/>
        </authorList>
    </citation>
    <scope>NUCLEOTIDE SEQUENCE [LARGE SCALE GENOMIC DNA]</scope>
    <source>
        <strain evidence="2 3">SDW018</strain>
    </source>
</reference>
<dbReference type="Proteomes" id="UP000216442">
    <property type="component" value="Unassembled WGS sequence"/>
</dbReference>
<proteinExistence type="predicted"/>
<name>A0A271LT71_9HYPH</name>
<evidence type="ECO:0000313" key="3">
    <source>
        <dbReference type="Proteomes" id="UP000216442"/>
    </source>
</evidence>
<sequence length="285" mass="31190">MGNTVYADGMGFFHQGSNGKGIAPGDVCLSPPPPPAGPVPVPYVNMLSASDLTKGSKSVKIEGNPTALESSSEIATSTGNEPATQGLGAGVITHKIKGKGAFKLWSFTVKVEGKGVDRHGDPMGQNEMSDPPNCIDSSALVNFFKSLPKGDRFRKCARKYNGRKHRPSRKSKQAKKVNGKACWECQRDLANMRKRLKNGAKLQTRIDKLEARINRQKTKGHYMIHDHQPPLVVAWRMGGCHMGAAEFKKHFSKPQTVKPHCTSHQRSQGSKARAYSKRMNASHFT</sequence>
<organism evidence="2 3">
    <name type="scientific">Mesorhizobium temperatum</name>
    <dbReference type="NCBI Taxonomy" id="241416"/>
    <lineage>
        <taxon>Bacteria</taxon>
        <taxon>Pseudomonadati</taxon>
        <taxon>Pseudomonadota</taxon>
        <taxon>Alphaproteobacteria</taxon>
        <taxon>Hyphomicrobiales</taxon>
        <taxon>Phyllobacteriaceae</taxon>
        <taxon>Mesorhizobium</taxon>
    </lineage>
</organism>
<comment type="caution">
    <text evidence="2">The sequence shown here is derived from an EMBL/GenBank/DDBJ whole genome shotgun (WGS) entry which is preliminary data.</text>
</comment>
<evidence type="ECO:0000256" key="1">
    <source>
        <dbReference type="SAM" id="MobiDB-lite"/>
    </source>
</evidence>
<gene>
    <name evidence="2" type="ORF">CIT26_06625</name>
</gene>
<protein>
    <submittedName>
        <fullName evidence="2">Uncharacterized protein</fullName>
    </submittedName>
</protein>
<dbReference type="OrthoDB" id="8073614at2"/>
<accession>A0A271LT71</accession>
<dbReference type="EMBL" id="NPKJ01000022">
    <property type="protein sequence ID" value="PAQ10967.1"/>
    <property type="molecule type" value="Genomic_DNA"/>
</dbReference>
<evidence type="ECO:0000313" key="2">
    <source>
        <dbReference type="EMBL" id="PAQ10967.1"/>
    </source>
</evidence>